<evidence type="ECO:0000256" key="3">
    <source>
        <dbReference type="ARBA" id="ARBA00022989"/>
    </source>
</evidence>
<evidence type="ECO:0000256" key="5">
    <source>
        <dbReference type="SAM" id="Phobius"/>
    </source>
</evidence>
<sequence length="148" mass="16739">MKGFPDLPPLWLLLFLALNWAIAKAIPGNPGSRFLDTLSWGLIGIGLLLIGWSALWFWRRKTTIEPHHTPDALIVEGPYKVSRNPIYLAFVIILIGAVIGRGQPLNLVLVPFFFGVLSRRFVLPEEAALRAAFGDEATLYFERTRRWL</sequence>
<dbReference type="GO" id="GO:0012505">
    <property type="term" value="C:endomembrane system"/>
    <property type="evidence" value="ECO:0007669"/>
    <property type="project" value="UniProtKB-SubCell"/>
</dbReference>
<protein>
    <submittedName>
        <fullName evidence="6">S-isoprenylcysteine methyltransferase</fullName>
    </submittedName>
</protein>
<feature type="transmembrane region" description="Helical" evidence="5">
    <location>
        <begin position="86"/>
        <end position="114"/>
    </location>
</feature>
<keyword evidence="7" id="KW-1185">Reference proteome</keyword>
<dbReference type="RefSeq" id="WP_159804564.1">
    <property type="nucleotide sequence ID" value="NZ_BLJE01000001.1"/>
</dbReference>
<accession>A0A6N6JBU1</accession>
<comment type="subcellular location">
    <subcellularLocation>
        <location evidence="1">Endomembrane system</location>
        <topology evidence="1">Multi-pass membrane protein</topology>
    </subcellularLocation>
</comment>
<dbReference type="Pfam" id="PF04191">
    <property type="entry name" value="PEMT"/>
    <property type="match status" value="1"/>
</dbReference>
<keyword evidence="4 5" id="KW-0472">Membrane</keyword>
<proteinExistence type="predicted"/>
<dbReference type="EMBL" id="BLJE01000001">
    <property type="protein sequence ID" value="GFE63645.1"/>
    <property type="molecule type" value="Genomic_DNA"/>
</dbReference>
<keyword evidence="3 5" id="KW-1133">Transmembrane helix</keyword>
<evidence type="ECO:0000313" key="6">
    <source>
        <dbReference type="EMBL" id="GFE63645.1"/>
    </source>
</evidence>
<comment type="caution">
    <text evidence="6">The sequence shown here is derived from an EMBL/GenBank/DDBJ whole genome shotgun (WGS) entry which is preliminary data.</text>
</comment>
<dbReference type="GO" id="GO:0008168">
    <property type="term" value="F:methyltransferase activity"/>
    <property type="evidence" value="ECO:0007669"/>
    <property type="project" value="UniProtKB-KW"/>
</dbReference>
<keyword evidence="6" id="KW-0489">Methyltransferase</keyword>
<evidence type="ECO:0000256" key="4">
    <source>
        <dbReference type="ARBA" id="ARBA00023136"/>
    </source>
</evidence>
<feature type="transmembrane region" description="Helical" evidence="5">
    <location>
        <begin position="39"/>
        <end position="58"/>
    </location>
</feature>
<keyword evidence="2 5" id="KW-0812">Transmembrane</keyword>
<keyword evidence="6" id="KW-0808">Transferase</keyword>
<dbReference type="Proteomes" id="UP000436822">
    <property type="component" value="Unassembled WGS sequence"/>
</dbReference>
<gene>
    <name evidence="6" type="ORF">KIN_07190</name>
</gene>
<evidence type="ECO:0000313" key="7">
    <source>
        <dbReference type="Proteomes" id="UP000436822"/>
    </source>
</evidence>
<evidence type="ECO:0000256" key="2">
    <source>
        <dbReference type="ARBA" id="ARBA00022692"/>
    </source>
</evidence>
<reference evidence="6 7" key="1">
    <citation type="submission" date="2019-12" db="EMBL/GenBank/DDBJ databases">
        <title>Litoreibacter badius sp. nov., a novel bacteriochlorophyll a-containing bacterium in the genus Litoreibacter.</title>
        <authorList>
            <person name="Kanamuro M."/>
            <person name="Takabe Y."/>
            <person name="Mori K."/>
            <person name="Takaichi S."/>
            <person name="Hanada S."/>
        </authorList>
    </citation>
    <scope>NUCLEOTIDE SEQUENCE [LARGE SCALE GENOMIC DNA]</scope>
    <source>
        <strain evidence="6 7">K6</strain>
    </source>
</reference>
<dbReference type="InterPro" id="IPR007318">
    <property type="entry name" value="Phopholipid_MeTrfase"/>
</dbReference>
<organism evidence="6 7">
    <name type="scientific">Litoreibacter roseus</name>
    <dbReference type="NCBI Taxonomy" id="2601869"/>
    <lineage>
        <taxon>Bacteria</taxon>
        <taxon>Pseudomonadati</taxon>
        <taxon>Pseudomonadota</taxon>
        <taxon>Alphaproteobacteria</taxon>
        <taxon>Rhodobacterales</taxon>
        <taxon>Roseobacteraceae</taxon>
        <taxon>Litoreibacter</taxon>
    </lineage>
</organism>
<dbReference type="GO" id="GO:0032259">
    <property type="term" value="P:methylation"/>
    <property type="evidence" value="ECO:0007669"/>
    <property type="project" value="UniProtKB-KW"/>
</dbReference>
<dbReference type="AlphaFoldDB" id="A0A6N6JBU1"/>
<evidence type="ECO:0000256" key="1">
    <source>
        <dbReference type="ARBA" id="ARBA00004127"/>
    </source>
</evidence>
<name>A0A6N6JBU1_9RHOB</name>
<dbReference type="OrthoDB" id="9811969at2"/>
<dbReference type="Gene3D" id="1.20.120.1630">
    <property type="match status" value="1"/>
</dbReference>